<protein>
    <submittedName>
        <fullName evidence="1">Uncharacterized protein</fullName>
    </submittedName>
</protein>
<sequence length="224" mass="26477">MMIKEISLPLEDYTKYKNISKGMFAISELYLVSLPKFDSKKVFKCNIFLCEDRQFPTKAKIPGFAISYQFFDFKKYLSLNEEDRKLMVLQVIHQGMLDIAADYNWDTKPLEEAYQSCLTSDLTFKRQIKKRKLSPNRKQYLSLWAYCDQHHFKITWTVSDKKGEIVKQGTLLTEQPSYIDILRSLNFHWVDDEHFIVESKYRGLISDTWEVDISNSAVLATCWF</sequence>
<accession>A0ABY3YAU8</accession>
<dbReference type="RefSeq" id="WP_242926029.1">
    <property type="nucleotide sequence ID" value="NZ_CP094241.1"/>
</dbReference>
<proteinExistence type="predicted"/>
<organism evidence="1 2">
    <name type="scientific">Neisseria macacae ATCC 33926</name>
    <dbReference type="NCBI Taxonomy" id="997348"/>
    <lineage>
        <taxon>Bacteria</taxon>
        <taxon>Pseudomonadati</taxon>
        <taxon>Pseudomonadota</taxon>
        <taxon>Betaproteobacteria</taxon>
        <taxon>Neisseriales</taxon>
        <taxon>Neisseriaceae</taxon>
        <taxon>Neisseria</taxon>
    </lineage>
</organism>
<keyword evidence="2" id="KW-1185">Reference proteome</keyword>
<gene>
    <name evidence="1" type="ORF">MON40_06120</name>
</gene>
<evidence type="ECO:0000313" key="1">
    <source>
        <dbReference type="EMBL" id="UNV86064.1"/>
    </source>
</evidence>
<name>A0ABY3YAU8_9NEIS</name>
<dbReference type="EMBL" id="CP094241">
    <property type="protein sequence ID" value="UNV86064.1"/>
    <property type="molecule type" value="Genomic_DNA"/>
</dbReference>
<dbReference type="Proteomes" id="UP000829455">
    <property type="component" value="Chromosome"/>
</dbReference>
<reference evidence="1 2" key="1">
    <citation type="submission" date="2022-03" db="EMBL/GenBank/DDBJ databases">
        <title>Genome sequencing of Neisseria macacae.</title>
        <authorList>
            <person name="Baek M.-G."/>
        </authorList>
    </citation>
    <scope>NUCLEOTIDE SEQUENCE [LARGE SCALE GENOMIC DNA]</scope>
    <source>
        <strain evidence="1 2">ATCC 33926</strain>
    </source>
</reference>
<evidence type="ECO:0000313" key="2">
    <source>
        <dbReference type="Proteomes" id="UP000829455"/>
    </source>
</evidence>